<reference evidence="1 2" key="1">
    <citation type="submission" date="2019-04" db="EMBL/GenBank/DDBJ databases">
        <authorList>
            <person name="Van Vliet M D."/>
        </authorList>
    </citation>
    <scope>NUCLEOTIDE SEQUENCE [LARGE SCALE GENOMIC DNA]</scope>
    <source>
        <strain evidence="1 2">F1</strain>
    </source>
</reference>
<dbReference type="AlphaFoldDB" id="A0A6C2U251"/>
<dbReference type="Proteomes" id="UP000366872">
    <property type="component" value="Unassembled WGS sequence"/>
</dbReference>
<evidence type="ECO:0000313" key="2">
    <source>
        <dbReference type="Proteomes" id="UP000366872"/>
    </source>
</evidence>
<gene>
    <name evidence="1" type="ORF">PDESU_02609</name>
</gene>
<accession>A0A6C2U251</accession>
<sequence length="87" mass="9918">MERRDYLKTVGVGLAMLGNSTHAAKKTKQPNLLFVFPDQMRREAMGFWQKDNRGIHFAGLSLYLVVSSPDRQGYFLEPNGFHSDCIL</sequence>
<name>A0A6C2U251_PONDE</name>
<organism evidence="1 2">
    <name type="scientific">Pontiella desulfatans</name>
    <dbReference type="NCBI Taxonomy" id="2750659"/>
    <lineage>
        <taxon>Bacteria</taxon>
        <taxon>Pseudomonadati</taxon>
        <taxon>Kiritimatiellota</taxon>
        <taxon>Kiritimatiellia</taxon>
        <taxon>Kiritimatiellales</taxon>
        <taxon>Pontiellaceae</taxon>
        <taxon>Pontiella</taxon>
    </lineage>
</organism>
<protein>
    <submittedName>
        <fullName evidence="1">Uncharacterized protein</fullName>
    </submittedName>
</protein>
<keyword evidence="2" id="KW-1185">Reference proteome</keyword>
<evidence type="ECO:0000313" key="1">
    <source>
        <dbReference type="EMBL" id="VGO14052.1"/>
    </source>
</evidence>
<dbReference type="EMBL" id="CAAHFG010000001">
    <property type="protein sequence ID" value="VGO14052.1"/>
    <property type="molecule type" value="Genomic_DNA"/>
</dbReference>
<proteinExistence type="predicted"/>